<dbReference type="Proteomes" id="UP001209878">
    <property type="component" value="Unassembled WGS sequence"/>
</dbReference>
<accession>A0AAD9PCN4</accession>
<dbReference type="InterPro" id="IPR001478">
    <property type="entry name" value="PDZ"/>
</dbReference>
<evidence type="ECO:0000313" key="4">
    <source>
        <dbReference type="Proteomes" id="UP001209878"/>
    </source>
</evidence>
<dbReference type="Pfam" id="PF00621">
    <property type="entry name" value="RhoGEF"/>
    <property type="match status" value="1"/>
</dbReference>
<dbReference type="SMART" id="SM00228">
    <property type="entry name" value="PDZ"/>
    <property type="match status" value="1"/>
</dbReference>
<reference evidence="3" key="1">
    <citation type="journal article" date="2023" name="Mol. Biol. Evol.">
        <title>Third-Generation Sequencing Reveals the Adaptive Role of the Epigenome in Three Deep-Sea Polychaetes.</title>
        <authorList>
            <person name="Perez M."/>
            <person name="Aroh O."/>
            <person name="Sun Y."/>
            <person name="Lan Y."/>
            <person name="Juniper S.K."/>
            <person name="Young C.R."/>
            <person name="Angers B."/>
            <person name="Qian P.Y."/>
        </authorList>
    </citation>
    <scope>NUCLEOTIDE SEQUENCE</scope>
    <source>
        <strain evidence="3">R07B-5</strain>
    </source>
</reference>
<dbReference type="EMBL" id="JAODUO010000034">
    <property type="protein sequence ID" value="KAK2192307.1"/>
    <property type="molecule type" value="Genomic_DNA"/>
</dbReference>
<dbReference type="AlphaFoldDB" id="A0AAD9PCN4"/>
<dbReference type="GO" id="GO:0005886">
    <property type="term" value="C:plasma membrane"/>
    <property type="evidence" value="ECO:0007669"/>
    <property type="project" value="TreeGrafter"/>
</dbReference>
<dbReference type="InterPro" id="IPR035899">
    <property type="entry name" value="DBL_dom_sf"/>
</dbReference>
<dbReference type="GO" id="GO:0005085">
    <property type="term" value="F:guanyl-nucleotide exchange factor activity"/>
    <property type="evidence" value="ECO:0007669"/>
    <property type="project" value="InterPro"/>
</dbReference>
<dbReference type="PANTHER" id="PTHR46848:SF1">
    <property type="entry name" value="REGULATOR OF G-PROTEIN SIGNALING 3"/>
    <property type="match status" value="1"/>
</dbReference>
<name>A0AAD9PCN4_RIDPI</name>
<evidence type="ECO:0000259" key="2">
    <source>
        <dbReference type="PROSITE" id="PS50106"/>
    </source>
</evidence>
<dbReference type="PROSITE" id="PS50106">
    <property type="entry name" value="PDZ"/>
    <property type="match status" value="1"/>
</dbReference>
<evidence type="ECO:0008006" key="5">
    <source>
        <dbReference type="Google" id="ProtNLM"/>
    </source>
</evidence>
<dbReference type="Pfam" id="PF00595">
    <property type="entry name" value="PDZ"/>
    <property type="match status" value="1"/>
</dbReference>
<dbReference type="SUPFAM" id="SSF50156">
    <property type="entry name" value="PDZ domain-like"/>
    <property type="match status" value="1"/>
</dbReference>
<dbReference type="PROSITE" id="PS50010">
    <property type="entry name" value="DH_2"/>
    <property type="match status" value="1"/>
</dbReference>
<dbReference type="SUPFAM" id="SSF48065">
    <property type="entry name" value="DBL homology domain (DH-domain)"/>
    <property type="match status" value="1"/>
</dbReference>
<evidence type="ECO:0000313" key="3">
    <source>
        <dbReference type="EMBL" id="KAK2192307.1"/>
    </source>
</evidence>
<sequence>LEVKCLHKGYGFTVRGGCPTQVGHIRQGGSAQLAGLREGDYITHINECDVSDLDKLDIAALVRHANSDITLDIRRRHEKSPWQQKIVYSLEDLHFECTSSQSDLTVQSSRQQCLDEKEEGKTQEDSVPVEEQERQRAVESIHALEEEFVTQMQCGIQRFSRPLRHCLVSSRQHATLFQNVEKLVAISEYFLGQLTTISVESDSSGIGSGDDDIISSDIGAIYRSKVKMCSEAYRVYNAGLTQSIQLLGSLMLQTTVISFLQDAEKVNGSDELTIEDFLCKPIQLYRGFERILLYTSPDNSDFDNLQFVIRALGSACAHDSSICQKSFHSVTSVGSRSQRSLRRQHRERSDNLSKTVEVRIYNG</sequence>
<dbReference type="PANTHER" id="PTHR46848">
    <property type="entry name" value="REGULATOR OF G-PROTEIN SIGNALING 3"/>
    <property type="match status" value="1"/>
</dbReference>
<organism evidence="3 4">
    <name type="scientific">Ridgeia piscesae</name>
    <name type="common">Tubeworm</name>
    <dbReference type="NCBI Taxonomy" id="27915"/>
    <lineage>
        <taxon>Eukaryota</taxon>
        <taxon>Metazoa</taxon>
        <taxon>Spiralia</taxon>
        <taxon>Lophotrochozoa</taxon>
        <taxon>Annelida</taxon>
        <taxon>Polychaeta</taxon>
        <taxon>Sedentaria</taxon>
        <taxon>Canalipalpata</taxon>
        <taxon>Sabellida</taxon>
        <taxon>Siboglinidae</taxon>
        <taxon>Ridgeia</taxon>
    </lineage>
</organism>
<dbReference type="GO" id="GO:0005634">
    <property type="term" value="C:nucleus"/>
    <property type="evidence" value="ECO:0007669"/>
    <property type="project" value="TreeGrafter"/>
</dbReference>
<feature type="non-terminal residue" evidence="3">
    <location>
        <position position="363"/>
    </location>
</feature>
<evidence type="ECO:0000259" key="1">
    <source>
        <dbReference type="PROSITE" id="PS50010"/>
    </source>
</evidence>
<feature type="domain" description="DH" evidence="1">
    <location>
        <begin position="133"/>
        <end position="292"/>
    </location>
</feature>
<protein>
    <recommendedName>
        <fullName evidence="5">PDZ domain-containing protein</fullName>
    </recommendedName>
</protein>
<proteinExistence type="predicted"/>
<feature type="domain" description="PDZ" evidence="2">
    <location>
        <begin position="1"/>
        <end position="77"/>
    </location>
</feature>
<dbReference type="InterPro" id="IPR000219">
    <property type="entry name" value="DH_dom"/>
</dbReference>
<dbReference type="Gene3D" id="2.30.42.10">
    <property type="match status" value="1"/>
</dbReference>
<dbReference type="Gene3D" id="1.20.900.10">
    <property type="entry name" value="Dbl homology (DH) domain"/>
    <property type="match status" value="1"/>
</dbReference>
<dbReference type="InterPro" id="IPR036034">
    <property type="entry name" value="PDZ_sf"/>
</dbReference>
<keyword evidence="4" id="KW-1185">Reference proteome</keyword>
<gene>
    <name evidence="3" type="ORF">NP493_34g02008</name>
</gene>
<comment type="caution">
    <text evidence="3">The sequence shown here is derived from an EMBL/GenBank/DDBJ whole genome shotgun (WGS) entry which is preliminary data.</text>
</comment>